<dbReference type="AlphaFoldDB" id="A0A1M2V976"/>
<keyword evidence="3 7" id="KW-0853">WD repeat</keyword>
<evidence type="ECO:0000313" key="10">
    <source>
        <dbReference type="EMBL" id="OJT04191.1"/>
    </source>
</evidence>
<dbReference type="InterPro" id="IPR001680">
    <property type="entry name" value="WD40_rpt"/>
</dbReference>
<feature type="repeat" description="WD" evidence="7">
    <location>
        <begin position="288"/>
        <end position="320"/>
    </location>
</feature>
<evidence type="ECO:0000259" key="9">
    <source>
        <dbReference type="Pfam" id="PF04158"/>
    </source>
</evidence>
<dbReference type="STRING" id="154538.A0A1M2V976"/>
<feature type="region of interest" description="Disordered" evidence="8">
    <location>
        <begin position="8"/>
        <end position="31"/>
    </location>
</feature>
<organism evidence="10 11">
    <name type="scientific">Trametes pubescens</name>
    <name type="common">White-rot fungus</name>
    <dbReference type="NCBI Taxonomy" id="154538"/>
    <lineage>
        <taxon>Eukaryota</taxon>
        <taxon>Fungi</taxon>
        <taxon>Dikarya</taxon>
        <taxon>Basidiomycota</taxon>
        <taxon>Agaricomycotina</taxon>
        <taxon>Agaricomycetes</taxon>
        <taxon>Polyporales</taxon>
        <taxon>Polyporaceae</taxon>
        <taxon>Trametes</taxon>
    </lineage>
</organism>
<dbReference type="PANTHER" id="PTHR22851:SF0">
    <property type="entry name" value="DDB1- AND CUL4-ASSOCIATED FACTOR 13"/>
    <property type="match status" value="1"/>
</dbReference>
<dbReference type="Proteomes" id="UP000184267">
    <property type="component" value="Unassembled WGS sequence"/>
</dbReference>
<dbReference type="GO" id="GO:0032040">
    <property type="term" value="C:small-subunit processome"/>
    <property type="evidence" value="ECO:0007669"/>
    <property type="project" value="TreeGrafter"/>
</dbReference>
<dbReference type="PROSITE" id="PS50294">
    <property type="entry name" value="WD_REPEATS_REGION"/>
    <property type="match status" value="3"/>
</dbReference>
<evidence type="ECO:0000256" key="6">
    <source>
        <dbReference type="ARBA" id="ARBA00023274"/>
    </source>
</evidence>
<evidence type="ECO:0000256" key="4">
    <source>
        <dbReference type="ARBA" id="ARBA00022737"/>
    </source>
</evidence>
<feature type="region of interest" description="Disordered" evidence="8">
    <location>
        <begin position="425"/>
        <end position="455"/>
    </location>
</feature>
<feature type="domain" description="Sof1-like protein" evidence="9">
    <location>
        <begin position="364"/>
        <end position="450"/>
    </location>
</feature>
<evidence type="ECO:0000256" key="7">
    <source>
        <dbReference type="PROSITE-ProRule" id="PRU00221"/>
    </source>
</evidence>
<dbReference type="Pfam" id="PF04158">
    <property type="entry name" value="Sof1"/>
    <property type="match status" value="1"/>
</dbReference>
<proteinExistence type="inferred from homology"/>
<evidence type="ECO:0000256" key="1">
    <source>
        <dbReference type="ARBA" id="ARBA00004604"/>
    </source>
</evidence>
<reference evidence="10 11" key="1">
    <citation type="submission" date="2016-10" db="EMBL/GenBank/DDBJ databases">
        <title>Genome sequence of the basidiomycete white-rot fungus Trametes pubescens.</title>
        <authorList>
            <person name="Makela M.R."/>
            <person name="Granchi Z."/>
            <person name="Peng M."/>
            <person name="De Vries R.P."/>
            <person name="Grigoriev I."/>
            <person name="Riley R."/>
            <person name="Hilden K."/>
        </authorList>
    </citation>
    <scope>NUCLEOTIDE SEQUENCE [LARGE SCALE GENOMIC DNA]</scope>
    <source>
        <strain evidence="10 11">FBCC735</strain>
    </source>
</reference>
<comment type="similarity">
    <text evidence="2">Belongs to the WD repeat DCAF13/WDSOF1 family.</text>
</comment>
<dbReference type="PROSITE" id="PS50082">
    <property type="entry name" value="WD_REPEATS_2"/>
    <property type="match status" value="3"/>
</dbReference>
<feature type="repeat" description="WD" evidence="7">
    <location>
        <begin position="331"/>
        <end position="372"/>
    </location>
</feature>
<sequence>MVKISVLQHAPSTHLPARPGDPTPTSRNLDPLMHPFARARERTRALNAVKMERMFAKPFIASLEGHVDAVETMARKPETLDIVASGSWDGGLIVHDVSRRTRLLQIEDAHKGKVSGVCFGQDDRLLSCGVDRNIKLWDSHKGFEQDESAAGPSARKPISIFPGKTAFNSIDHHRYDPLFATGSNLVQVWDETKSAAISNLTLPTSTETVTAVRFNLAEASVLASIGSDRSFTLYDIRTGKAERRIIMQMRSNALSWSPTFPTTVLLASEDHNLYTFDIRALNTPTQIYKAHVAAVMSCDWSPTGLEFVSGGWDRTVRIWKEGAGTQPEVYHTKRMQRVTSTLYSGDSRFVLSGSDDGNVRIWKAHASDKLGIVTARERAAIEYRQGLKARWKGDAEVSKIARTRHLPRPVHKAAQLKREMLDAARVKEERRRKHTRAGENKPKAARKKVVIAEQS</sequence>
<keyword evidence="11" id="KW-1185">Reference proteome</keyword>
<comment type="caution">
    <text evidence="10">The sequence shown here is derived from an EMBL/GenBank/DDBJ whole genome shotgun (WGS) entry which is preliminary data.</text>
</comment>
<dbReference type="InterPro" id="IPR007287">
    <property type="entry name" value="Sof1"/>
</dbReference>
<keyword evidence="6" id="KW-0687">Ribonucleoprotein</keyword>
<dbReference type="Pfam" id="PF00400">
    <property type="entry name" value="WD40"/>
    <property type="match status" value="3"/>
</dbReference>
<dbReference type="SUPFAM" id="SSF50978">
    <property type="entry name" value="WD40 repeat-like"/>
    <property type="match status" value="1"/>
</dbReference>
<evidence type="ECO:0000313" key="11">
    <source>
        <dbReference type="Proteomes" id="UP000184267"/>
    </source>
</evidence>
<evidence type="ECO:0000256" key="8">
    <source>
        <dbReference type="SAM" id="MobiDB-lite"/>
    </source>
</evidence>
<accession>A0A1M2V976</accession>
<dbReference type="EMBL" id="MNAD01001557">
    <property type="protein sequence ID" value="OJT04191.1"/>
    <property type="molecule type" value="Genomic_DNA"/>
</dbReference>
<evidence type="ECO:0000256" key="5">
    <source>
        <dbReference type="ARBA" id="ARBA00023242"/>
    </source>
</evidence>
<evidence type="ECO:0000256" key="2">
    <source>
        <dbReference type="ARBA" id="ARBA00005649"/>
    </source>
</evidence>
<dbReference type="OMA" id="EDHNAYI"/>
<evidence type="ECO:0000256" key="3">
    <source>
        <dbReference type="ARBA" id="ARBA00022574"/>
    </source>
</evidence>
<dbReference type="InterPro" id="IPR051733">
    <property type="entry name" value="WD_repeat_DCAF13/WDSOF1"/>
</dbReference>
<comment type="subcellular location">
    <subcellularLocation>
        <location evidence="1">Nucleus</location>
        <location evidence="1">Nucleolus</location>
    </subcellularLocation>
</comment>
<name>A0A1M2V976_TRAPU</name>
<keyword evidence="4" id="KW-0677">Repeat</keyword>
<dbReference type="OrthoDB" id="10249065at2759"/>
<dbReference type="GO" id="GO:0000462">
    <property type="term" value="P:maturation of SSU-rRNA from tricistronic rRNA transcript (SSU-rRNA, 5.8S rRNA, LSU-rRNA)"/>
    <property type="evidence" value="ECO:0007669"/>
    <property type="project" value="TreeGrafter"/>
</dbReference>
<protein>
    <submittedName>
        <fullName evidence="10">DDB1-and CUL4-associated factor 13</fullName>
    </submittedName>
</protein>
<dbReference type="PRINTS" id="PR00320">
    <property type="entry name" value="GPROTEINBRPT"/>
</dbReference>
<gene>
    <name evidence="10" type="ORF">TRAPUB_5143</name>
</gene>
<dbReference type="PANTHER" id="PTHR22851">
    <property type="entry name" value="U3 SMALL NUCLEOLAR RNA U3 SNORNA ASSOCIATED PROTEIN"/>
    <property type="match status" value="1"/>
</dbReference>
<feature type="repeat" description="WD" evidence="7">
    <location>
        <begin position="107"/>
        <end position="138"/>
    </location>
</feature>
<dbReference type="Gene3D" id="2.130.10.10">
    <property type="entry name" value="YVTN repeat-like/Quinoprotein amine dehydrogenase"/>
    <property type="match status" value="2"/>
</dbReference>
<dbReference type="InterPro" id="IPR036322">
    <property type="entry name" value="WD40_repeat_dom_sf"/>
</dbReference>
<dbReference type="InterPro" id="IPR020472">
    <property type="entry name" value="WD40_PAC1"/>
</dbReference>
<dbReference type="SMART" id="SM00320">
    <property type="entry name" value="WD40"/>
    <property type="match status" value="7"/>
</dbReference>
<keyword evidence="5" id="KW-0539">Nucleus</keyword>
<dbReference type="InterPro" id="IPR015943">
    <property type="entry name" value="WD40/YVTN_repeat-like_dom_sf"/>
</dbReference>